<dbReference type="AlphaFoldDB" id="A0A9D7SR48"/>
<proteinExistence type="inferred from homology"/>
<dbReference type="GO" id="GO:0046872">
    <property type="term" value="F:metal ion binding"/>
    <property type="evidence" value="ECO:0007669"/>
    <property type="project" value="UniProtKB-KW"/>
</dbReference>
<evidence type="ECO:0000313" key="4">
    <source>
        <dbReference type="EMBL" id="MBK9981512.1"/>
    </source>
</evidence>
<organism evidence="4 5">
    <name type="scientific">Candidatus Opimibacter skivensis</name>
    <dbReference type="NCBI Taxonomy" id="2982028"/>
    <lineage>
        <taxon>Bacteria</taxon>
        <taxon>Pseudomonadati</taxon>
        <taxon>Bacteroidota</taxon>
        <taxon>Saprospiria</taxon>
        <taxon>Saprospirales</taxon>
        <taxon>Saprospiraceae</taxon>
        <taxon>Candidatus Opimibacter</taxon>
    </lineage>
</organism>
<dbReference type="EMBL" id="JADKGY010000001">
    <property type="protein sequence ID" value="MBK9981512.1"/>
    <property type="molecule type" value="Genomic_DNA"/>
</dbReference>
<name>A0A9D7SR48_9BACT</name>
<protein>
    <submittedName>
        <fullName evidence="4">DinB family protein</fullName>
    </submittedName>
</protein>
<evidence type="ECO:0000256" key="3">
    <source>
        <dbReference type="PIRSR" id="PIRSR607837-1"/>
    </source>
</evidence>
<gene>
    <name evidence="4" type="ORF">IPP15_03645</name>
</gene>
<sequence length="157" mass="18692">MKDFLIEMFDLNQEANIKLVSAIKKLADQDECLKHLSHLANCQYKWLDRILIFPNESELDWWEPVYNPEELAFHFKESTQRWISYLSDKSDDEIESMENYRGYDGSIWEASLKDIALQLVFHSFHHRAQIQMMIRAQGQKPGFIDYIGYKQKKTGRI</sequence>
<feature type="binding site" evidence="3">
    <location>
        <position position="38"/>
    </location>
    <ligand>
        <name>a divalent metal cation</name>
        <dbReference type="ChEBI" id="CHEBI:60240"/>
    </ligand>
</feature>
<accession>A0A9D7SR48</accession>
<feature type="binding site" evidence="3">
    <location>
        <position position="126"/>
    </location>
    <ligand>
        <name>a divalent metal cation</name>
        <dbReference type="ChEBI" id="CHEBI:60240"/>
    </ligand>
</feature>
<dbReference type="Proteomes" id="UP000808337">
    <property type="component" value="Unassembled WGS sequence"/>
</dbReference>
<dbReference type="SUPFAM" id="SSF109854">
    <property type="entry name" value="DinB/YfiT-like putative metalloenzymes"/>
    <property type="match status" value="1"/>
</dbReference>
<dbReference type="InterPro" id="IPR034660">
    <property type="entry name" value="DinB/YfiT-like"/>
</dbReference>
<comment type="caution">
    <text evidence="4">The sequence shown here is derived from an EMBL/GenBank/DDBJ whole genome shotgun (WGS) entry which is preliminary data.</text>
</comment>
<dbReference type="Pfam" id="PF05163">
    <property type="entry name" value="DinB"/>
    <property type="match status" value="1"/>
</dbReference>
<feature type="binding site" evidence="3">
    <location>
        <position position="122"/>
    </location>
    <ligand>
        <name>a divalent metal cation</name>
        <dbReference type="ChEBI" id="CHEBI:60240"/>
    </ligand>
</feature>
<dbReference type="InterPro" id="IPR007837">
    <property type="entry name" value="DinB"/>
</dbReference>
<comment type="similarity">
    <text evidence="1">Belongs to the DinB family.</text>
</comment>
<dbReference type="PANTHER" id="PTHR37302">
    <property type="entry name" value="SLR1116 PROTEIN"/>
    <property type="match status" value="1"/>
</dbReference>
<dbReference type="PANTHER" id="PTHR37302:SF3">
    <property type="entry name" value="DAMAGE-INDUCIBLE PROTEIN DINB"/>
    <property type="match status" value="1"/>
</dbReference>
<reference evidence="4 5" key="1">
    <citation type="submission" date="2020-10" db="EMBL/GenBank/DDBJ databases">
        <title>Connecting structure to function with the recovery of over 1000 high-quality activated sludge metagenome-assembled genomes encoding full-length rRNA genes using long-read sequencing.</title>
        <authorList>
            <person name="Singleton C.M."/>
            <person name="Petriglieri F."/>
            <person name="Kristensen J.M."/>
            <person name="Kirkegaard R.H."/>
            <person name="Michaelsen T.Y."/>
            <person name="Andersen M.H."/>
            <person name="Karst S.M."/>
            <person name="Dueholm M.S."/>
            <person name="Nielsen P.H."/>
            <person name="Albertsen M."/>
        </authorList>
    </citation>
    <scope>NUCLEOTIDE SEQUENCE [LARGE SCALE GENOMIC DNA]</scope>
    <source>
        <strain evidence="4">Ribe_18-Q3-R11-54_MAXAC.273</strain>
    </source>
</reference>
<dbReference type="Gene3D" id="1.20.120.450">
    <property type="entry name" value="dinb family like domain"/>
    <property type="match status" value="1"/>
</dbReference>
<evidence type="ECO:0000313" key="5">
    <source>
        <dbReference type="Proteomes" id="UP000808337"/>
    </source>
</evidence>
<evidence type="ECO:0000256" key="2">
    <source>
        <dbReference type="ARBA" id="ARBA00022723"/>
    </source>
</evidence>
<evidence type="ECO:0000256" key="1">
    <source>
        <dbReference type="ARBA" id="ARBA00008635"/>
    </source>
</evidence>
<keyword evidence="2 3" id="KW-0479">Metal-binding</keyword>